<reference evidence="10" key="1">
    <citation type="submission" date="2022-03" db="EMBL/GenBank/DDBJ databases">
        <authorList>
            <person name="Alioto T."/>
            <person name="Alioto T."/>
            <person name="Gomez Garrido J."/>
        </authorList>
    </citation>
    <scope>NUCLEOTIDE SEQUENCE</scope>
</reference>
<feature type="compositionally biased region" description="Pro residues" evidence="8">
    <location>
        <begin position="347"/>
        <end position="358"/>
    </location>
</feature>
<feature type="transmembrane region" description="Helical" evidence="9">
    <location>
        <begin position="88"/>
        <end position="113"/>
    </location>
</feature>
<feature type="compositionally biased region" description="Basic and acidic residues" evidence="8">
    <location>
        <begin position="359"/>
        <end position="368"/>
    </location>
</feature>
<dbReference type="Pfam" id="PF14967">
    <property type="entry name" value="FAM70"/>
    <property type="match status" value="2"/>
</dbReference>
<dbReference type="PANTHER" id="PTHR33721">
    <property type="entry name" value="TRANSMEMBRANE PROTEIN 255B-LIKE"/>
    <property type="match status" value="1"/>
</dbReference>
<dbReference type="Proteomes" id="UP001295444">
    <property type="component" value="Chromosome 09"/>
</dbReference>
<accession>A0AAD1SZR3</accession>
<dbReference type="GO" id="GO:0016020">
    <property type="term" value="C:membrane"/>
    <property type="evidence" value="ECO:0007669"/>
    <property type="project" value="UniProtKB-SubCell"/>
</dbReference>
<feature type="transmembrane region" description="Helical" evidence="9">
    <location>
        <begin position="61"/>
        <end position="81"/>
    </location>
</feature>
<evidence type="ECO:0000256" key="4">
    <source>
        <dbReference type="ARBA" id="ARBA00022989"/>
    </source>
</evidence>
<sequence>MLTQQQSQRTEIQAADSTGSFNKRRRNSVLVTVTLLIVSILIFAVGLAATTRTENVTVGGYYPGVILGFGSILGIIGSNLIENKRQMLVASIVFISFGVIAAFCCAIVDGVFAARHLDLRPLYAGKCSYFTTTQGDDTTQVRKRICYLIFAGGNYFVWLSIGVLVSGFWGPIFPLYLFFLPFFFRQVTCQQPVRGCFLKIKSNTCYCCDLYNCGRLGVSGLYYEYIDVRSCQDVVHLYHLLWSVTILNIVGLFLGIITAAVLGGFKDMNPTIPAITCILETPRPRVQYNTRPPVPSYNTYYHSTPHLPPYTAYDLQHSTVFPTSTPSGLSDDPNSTQSSSSLMWPSNAPPRYSPPYMPPDEKPPPYTP</sequence>
<comment type="subcellular location">
    <subcellularLocation>
        <location evidence="1">Membrane</location>
        <topology evidence="1">Multi-pass membrane protein</topology>
    </subcellularLocation>
</comment>
<dbReference type="InterPro" id="IPR028014">
    <property type="entry name" value="TMEM255"/>
</dbReference>
<evidence type="ECO:0000256" key="1">
    <source>
        <dbReference type="ARBA" id="ARBA00004141"/>
    </source>
</evidence>
<comment type="similarity">
    <text evidence="2">Belongs to the TMEM255 family.</text>
</comment>
<evidence type="ECO:0000313" key="10">
    <source>
        <dbReference type="EMBL" id="CAH2315353.1"/>
    </source>
</evidence>
<proteinExistence type="inferred from homology"/>
<keyword evidence="3 9" id="KW-0812">Transmembrane</keyword>
<evidence type="ECO:0000256" key="7">
    <source>
        <dbReference type="ARBA" id="ARBA00041817"/>
    </source>
</evidence>
<evidence type="ECO:0000256" key="8">
    <source>
        <dbReference type="SAM" id="MobiDB-lite"/>
    </source>
</evidence>
<organism evidence="10 11">
    <name type="scientific">Pelobates cultripes</name>
    <name type="common">Western spadefoot toad</name>
    <dbReference type="NCBI Taxonomy" id="61616"/>
    <lineage>
        <taxon>Eukaryota</taxon>
        <taxon>Metazoa</taxon>
        <taxon>Chordata</taxon>
        <taxon>Craniata</taxon>
        <taxon>Vertebrata</taxon>
        <taxon>Euteleostomi</taxon>
        <taxon>Amphibia</taxon>
        <taxon>Batrachia</taxon>
        <taxon>Anura</taxon>
        <taxon>Pelobatoidea</taxon>
        <taxon>Pelobatidae</taxon>
        <taxon>Pelobates</taxon>
    </lineage>
</organism>
<evidence type="ECO:0000256" key="2">
    <source>
        <dbReference type="ARBA" id="ARBA00007903"/>
    </source>
</evidence>
<feature type="transmembrane region" description="Helical" evidence="9">
    <location>
        <begin position="240"/>
        <end position="265"/>
    </location>
</feature>
<dbReference type="EMBL" id="OW240920">
    <property type="protein sequence ID" value="CAH2315353.1"/>
    <property type="molecule type" value="Genomic_DNA"/>
</dbReference>
<evidence type="ECO:0000313" key="11">
    <source>
        <dbReference type="Proteomes" id="UP001295444"/>
    </source>
</evidence>
<evidence type="ECO:0000256" key="5">
    <source>
        <dbReference type="ARBA" id="ARBA00023136"/>
    </source>
</evidence>
<name>A0AAD1SZR3_PELCU</name>
<gene>
    <name evidence="10" type="ORF">PECUL_23A027935</name>
</gene>
<keyword evidence="4 9" id="KW-1133">Transmembrane helix</keyword>
<keyword evidence="5 9" id="KW-0472">Membrane</keyword>
<feature type="compositionally biased region" description="Low complexity" evidence="8">
    <location>
        <begin position="330"/>
        <end position="341"/>
    </location>
</feature>
<feature type="transmembrane region" description="Helical" evidence="9">
    <location>
        <begin position="155"/>
        <end position="184"/>
    </location>
</feature>
<feature type="region of interest" description="Disordered" evidence="8">
    <location>
        <begin position="322"/>
        <end position="368"/>
    </location>
</feature>
<protein>
    <recommendedName>
        <fullName evidence="6">Transmembrane protein 255A</fullName>
    </recommendedName>
    <alternativeName>
        <fullName evidence="7">Protein FAM70A</fullName>
    </alternativeName>
</protein>
<evidence type="ECO:0000256" key="6">
    <source>
        <dbReference type="ARBA" id="ARBA00039451"/>
    </source>
</evidence>
<keyword evidence="11" id="KW-1185">Reference proteome</keyword>
<feature type="transmembrane region" description="Helical" evidence="9">
    <location>
        <begin position="29"/>
        <end position="49"/>
    </location>
</feature>
<dbReference type="PANTHER" id="PTHR33721:SF1">
    <property type="entry name" value="TRANSMEMBRANE PROTEIN 255A"/>
    <property type="match status" value="1"/>
</dbReference>
<evidence type="ECO:0000256" key="3">
    <source>
        <dbReference type="ARBA" id="ARBA00022692"/>
    </source>
</evidence>
<dbReference type="AlphaFoldDB" id="A0AAD1SZR3"/>
<evidence type="ECO:0000256" key="9">
    <source>
        <dbReference type="SAM" id="Phobius"/>
    </source>
</evidence>